<dbReference type="AlphaFoldDB" id="A0A382D4C8"/>
<sequence length="170" mass="19173">MRPSRRLERWCLERLRHGPTVVEPRGLDRLTVVVPSFGRPEFVLRQFVYWSGTAARLLILDGSPDPIPESVQEEVDARTELDYIHRSAPSWLGLTERLHEARDLIRTEYTVFGCEDEFFLLRGLAEAIGVLDDNPSIVACMGQSLSFVPSSDGRHLGFGPGYPHRGVVNT</sequence>
<evidence type="ECO:0008006" key="2">
    <source>
        <dbReference type="Google" id="ProtNLM"/>
    </source>
</evidence>
<name>A0A382D4C8_9ZZZZ</name>
<reference evidence="1" key="1">
    <citation type="submission" date="2018-05" db="EMBL/GenBank/DDBJ databases">
        <authorList>
            <person name="Lanie J.A."/>
            <person name="Ng W.-L."/>
            <person name="Kazmierczak K.M."/>
            <person name="Andrzejewski T.M."/>
            <person name="Davidsen T.M."/>
            <person name="Wayne K.J."/>
            <person name="Tettelin H."/>
            <person name="Glass J.I."/>
            <person name="Rusch D."/>
            <person name="Podicherti R."/>
            <person name="Tsui H.-C.T."/>
            <person name="Winkler M.E."/>
        </authorList>
    </citation>
    <scope>NUCLEOTIDE SEQUENCE</scope>
</reference>
<proteinExistence type="predicted"/>
<accession>A0A382D4C8</accession>
<dbReference type="EMBL" id="UINC01037246">
    <property type="protein sequence ID" value="SVB32447.1"/>
    <property type="molecule type" value="Genomic_DNA"/>
</dbReference>
<gene>
    <name evidence="1" type="ORF">METZ01_LOCUS185301</name>
</gene>
<dbReference type="SUPFAM" id="SSF53448">
    <property type="entry name" value="Nucleotide-diphospho-sugar transferases"/>
    <property type="match status" value="1"/>
</dbReference>
<evidence type="ECO:0000313" key="1">
    <source>
        <dbReference type="EMBL" id="SVB32447.1"/>
    </source>
</evidence>
<organism evidence="1">
    <name type="scientific">marine metagenome</name>
    <dbReference type="NCBI Taxonomy" id="408172"/>
    <lineage>
        <taxon>unclassified sequences</taxon>
        <taxon>metagenomes</taxon>
        <taxon>ecological metagenomes</taxon>
    </lineage>
</organism>
<feature type="non-terminal residue" evidence="1">
    <location>
        <position position="170"/>
    </location>
</feature>
<dbReference type="InterPro" id="IPR029044">
    <property type="entry name" value="Nucleotide-diphossugar_trans"/>
</dbReference>
<protein>
    <recommendedName>
        <fullName evidence="2">Glycosyltransferase 2-like domain-containing protein</fullName>
    </recommendedName>
</protein>